<dbReference type="AlphaFoldDB" id="A0A7X9DJN8"/>
<dbReference type="EMBL" id="JAAZNL010000006">
    <property type="protein sequence ID" value="NMB69716.1"/>
    <property type="molecule type" value="Genomic_DNA"/>
</dbReference>
<evidence type="ECO:0000313" key="2">
    <source>
        <dbReference type="Proteomes" id="UP000526033"/>
    </source>
</evidence>
<evidence type="ECO:0000313" key="1">
    <source>
        <dbReference type="EMBL" id="NMB69716.1"/>
    </source>
</evidence>
<gene>
    <name evidence="1" type="ORF">GYA27_00740</name>
</gene>
<protein>
    <submittedName>
        <fullName evidence="1">Uncharacterized protein</fullName>
    </submittedName>
</protein>
<reference evidence="1 2" key="1">
    <citation type="journal article" date="2020" name="Biotechnol. Biofuels">
        <title>New insights from the biogas microbiome by comprehensive genome-resolved metagenomics of nearly 1600 species originating from multiple anaerobic digesters.</title>
        <authorList>
            <person name="Campanaro S."/>
            <person name="Treu L."/>
            <person name="Rodriguez-R L.M."/>
            <person name="Kovalovszki A."/>
            <person name="Ziels R.M."/>
            <person name="Maus I."/>
            <person name="Zhu X."/>
            <person name="Kougias P.G."/>
            <person name="Basile A."/>
            <person name="Luo G."/>
            <person name="Schluter A."/>
            <person name="Konstantinidis K.T."/>
            <person name="Angelidaki I."/>
        </authorList>
    </citation>
    <scope>NUCLEOTIDE SEQUENCE [LARGE SCALE GENOMIC DNA]</scope>
    <source>
        <strain evidence="1">AS27yjCOA_165</strain>
    </source>
</reference>
<proteinExistence type="predicted"/>
<sequence>MAYVLSQHPTFSYTPFKYWNDNAHAKYNNSQYSGVITDDTNDSYIPVFDMSNSEFLKKYAEITGVNVKSNVDMAQLRFLNEVTRNNMGGYNMDVKEYFSFLKVHWYPYVSESSQGVYNKKRQEIFGNVEVLGSYEKFEKQDLQSVNERWGHVTGDMNINRFIGNVIYALK</sequence>
<accession>A0A7X9DJN8</accession>
<organism evidence="1 2">
    <name type="scientific">candidate division WWE3 bacterium</name>
    <dbReference type="NCBI Taxonomy" id="2053526"/>
    <lineage>
        <taxon>Bacteria</taxon>
        <taxon>Katanobacteria</taxon>
    </lineage>
</organism>
<comment type="caution">
    <text evidence="1">The sequence shown here is derived from an EMBL/GenBank/DDBJ whole genome shotgun (WGS) entry which is preliminary data.</text>
</comment>
<dbReference type="Proteomes" id="UP000526033">
    <property type="component" value="Unassembled WGS sequence"/>
</dbReference>
<name>A0A7X9DJN8_UNCKA</name>